<gene>
    <name evidence="1" type="ORF">JK636_18575</name>
</gene>
<evidence type="ECO:0000313" key="1">
    <source>
        <dbReference type="EMBL" id="MBL4937715.1"/>
    </source>
</evidence>
<name>A0ABS1TEE3_9CLOT</name>
<dbReference type="SUPFAM" id="SSF103084">
    <property type="entry name" value="Holliday junction resolvase RusA"/>
    <property type="match status" value="1"/>
</dbReference>
<reference evidence="1 2" key="1">
    <citation type="submission" date="2021-01" db="EMBL/GenBank/DDBJ databases">
        <title>Genome public.</title>
        <authorList>
            <person name="Liu C."/>
            <person name="Sun Q."/>
        </authorList>
    </citation>
    <scope>NUCLEOTIDE SEQUENCE [LARGE SCALE GENOMIC DNA]</scope>
    <source>
        <strain evidence="1 2">YIM B02515</strain>
    </source>
</reference>
<sequence length="225" mass="26672">MKKVPEITLARYISDREEEIIRKLELTSPELIEELESIHYFEKARASLYRSISAKLNKSLSMLRSFIKEDEFWKLEKETAEALQSAYTEGWTSSYENNRFKIYAKDFPVRLYWKKISTDFDSLNHQLSLNVAKMIRSAANTPVKLDTVFVWINFYMPTPHYDIDNSYYKPIIDGIVRSGLIKNDDITDMSFGFKGYYDKENPHMEIYIYPEDNINFCEILSREMK</sequence>
<dbReference type="Proteomes" id="UP000632377">
    <property type="component" value="Unassembled WGS sequence"/>
</dbReference>
<proteinExistence type="predicted"/>
<keyword evidence="2" id="KW-1185">Reference proteome</keyword>
<dbReference type="InterPro" id="IPR036614">
    <property type="entry name" value="RusA-like_sf"/>
</dbReference>
<accession>A0ABS1TEE3</accession>
<comment type="caution">
    <text evidence="1">The sequence shown here is derived from an EMBL/GenBank/DDBJ whole genome shotgun (WGS) entry which is preliminary data.</text>
</comment>
<protein>
    <submittedName>
        <fullName evidence="1">Uncharacterized protein</fullName>
    </submittedName>
</protein>
<dbReference type="EMBL" id="JAESWC010000017">
    <property type="protein sequence ID" value="MBL4937715.1"/>
    <property type="molecule type" value="Genomic_DNA"/>
</dbReference>
<dbReference type="Gene3D" id="3.30.1330.70">
    <property type="entry name" value="Holliday junction resolvase RusA"/>
    <property type="match status" value="1"/>
</dbReference>
<organism evidence="1 2">
    <name type="scientific">Clostridium rhizosphaerae</name>
    <dbReference type="NCBI Taxonomy" id="2803861"/>
    <lineage>
        <taxon>Bacteria</taxon>
        <taxon>Bacillati</taxon>
        <taxon>Bacillota</taxon>
        <taxon>Clostridia</taxon>
        <taxon>Eubacteriales</taxon>
        <taxon>Clostridiaceae</taxon>
        <taxon>Clostridium</taxon>
    </lineage>
</organism>
<evidence type="ECO:0000313" key="2">
    <source>
        <dbReference type="Proteomes" id="UP000632377"/>
    </source>
</evidence>
<dbReference type="RefSeq" id="WP_202750465.1">
    <property type="nucleotide sequence ID" value="NZ_JAESWC010000017.1"/>
</dbReference>